<protein>
    <recommendedName>
        <fullName evidence="2">Asparagine synthetase domain-containing protein</fullName>
    </recommendedName>
</protein>
<gene>
    <name evidence="1" type="ORF">METZ01_LOCUS67944</name>
</gene>
<evidence type="ECO:0008006" key="2">
    <source>
        <dbReference type="Google" id="ProtNLM"/>
    </source>
</evidence>
<accession>A0A381TGA2</accession>
<feature type="non-terminal residue" evidence="1">
    <location>
        <position position="1"/>
    </location>
</feature>
<dbReference type="SUPFAM" id="SSF52402">
    <property type="entry name" value="Adenine nucleotide alpha hydrolases-like"/>
    <property type="match status" value="1"/>
</dbReference>
<reference evidence="1" key="1">
    <citation type="submission" date="2018-05" db="EMBL/GenBank/DDBJ databases">
        <authorList>
            <person name="Lanie J.A."/>
            <person name="Ng W.-L."/>
            <person name="Kazmierczak K.M."/>
            <person name="Andrzejewski T.M."/>
            <person name="Davidsen T.M."/>
            <person name="Wayne K.J."/>
            <person name="Tettelin H."/>
            <person name="Glass J.I."/>
            <person name="Rusch D."/>
            <person name="Podicherti R."/>
            <person name="Tsui H.-C.T."/>
            <person name="Winkler M.E."/>
        </authorList>
    </citation>
    <scope>NUCLEOTIDE SEQUENCE</scope>
</reference>
<evidence type="ECO:0000313" key="1">
    <source>
        <dbReference type="EMBL" id="SVA15090.1"/>
    </source>
</evidence>
<name>A0A381TGA2_9ZZZZ</name>
<dbReference type="AlphaFoldDB" id="A0A381TGA2"/>
<feature type="non-terminal residue" evidence="1">
    <location>
        <position position="290"/>
    </location>
</feature>
<organism evidence="1">
    <name type="scientific">marine metagenome</name>
    <dbReference type="NCBI Taxonomy" id="408172"/>
    <lineage>
        <taxon>unclassified sequences</taxon>
        <taxon>metagenomes</taxon>
        <taxon>ecological metagenomes</taxon>
    </lineage>
</organism>
<dbReference type="EMBL" id="UINC01004543">
    <property type="protein sequence ID" value="SVA15090.1"/>
    <property type="molecule type" value="Genomic_DNA"/>
</dbReference>
<sequence>VRKKSYEHFDVPLKHLNHHWGGRDAWENYQKRKKLFLKDHPEVRHLWQDWLRHRRKLHQVGFDKGIVLNRRTNEQFTFNTSVDTLELPYLEYKHYPEVENFGWSDLMMKSAEILASKGKTIDFFWSGGVDSTAALVALNEICPKQLHVIIGHSTEYPEYYDKVVKHLDHTIVLDNNTFGTASPDKHILCPCGHGDEVFGSAGFGRCNLKYEDTPDKIYKTWELKREYKWTSGTLRFILDWEGDKIDMSNHMPIYIQPPLEKWMINEHMKGWREALIFGPMDENNPDTFLN</sequence>
<proteinExistence type="predicted"/>